<dbReference type="Pfam" id="PF18913">
    <property type="entry name" value="FBPase_C"/>
    <property type="match status" value="1"/>
</dbReference>
<evidence type="ECO:0000313" key="15">
    <source>
        <dbReference type="WBParaSite" id="SCUD_0000731601-mRNA-1"/>
    </source>
</evidence>
<dbReference type="PANTHER" id="PTHR11556:SF1">
    <property type="entry name" value="FRUCTOSE-BISPHOSPHATASE"/>
    <property type="match status" value="1"/>
</dbReference>
<evidence type="ECO:0000256" key="3">
    <source>
        <dbReference type="ARBA" id="ARBA00004742"/>
    </source>
</evidence>
<dbReference type="GO" id="GO:0046872">
    <property type="term" value="F:metal ion binding"/>
    <property type="evidence" value="ECO:0007669"/>
    <property type="project" value="UniProtKB-KW"/>
</dbReference>
<dbReference type="Gene3D" id="3.40.190.80">
    <property type="match status" value="1"/>
</dbReference>
<dbReference type="PRINTS" id="PR00115">
    <property type="entry name" value="F16BPHPHTASE"/>
</dbReference>
<evidence type="ECO:0000313" key="13">
    <source>
        <dbReference type="EMBL" id="VDP25768.1"/>
    </source>
</evidence>
<comment type="subunit">
    <text evidence="5">Homotetramer.</text>
</comment>
<dbReference type="AlphaFoldDB" id="A0A183JX71"/>
<dbReference type="WBParaSite" id="SCUD_0000731601-mRNA-1">
    <property type="protein sequence ID" value="SCUD_0000731601-mRNA-1"/>
    <property type="gene ID" value="SCUD_0000731601"/>
</dbReference>
<dbReference type="UniPathway" id="UPA00138"/>
<evidence type="ECO:0000256" key="6">
    <source>
        <dbReference type="ARBA" id="ARBA00013093"/>
    </source>
</evidence>
<comment type="pathway">
    <text evidence="3">Carbohydrate biosynthesis; gluconeogenesis.</text>
</comment>
<evidence type="ECO:0000256" key="4">
    <source>
        <dbReference type="ARBA" id="ARBA00010941"/>
    </source>
</evidence>
<dbReference type="GO" id="GO:0006002">
    <property type="term" value="P:fructose 6-phosphate metabolic process"/>
    <property type="evidence" value="ECO:0007669"/>
    <property type="project" value="TreeGrafter"/>
</dbReference>
<dbReference type="GO" id="GO:0005986">
    <property type="term" value="P:sucrose biosynthetic process"/>
    <property type="evidence" value="ECO:0007669"/>
    <property type="project" value="TreeGrafter"/>
</dbReference>
<dbReference type="InterPro" id="IPR020548">
    <property type="entry name" value="Fructose_bisphosphatase_AS"/>
</dbReference>
<dbReference type="PROSITE" id="PS00124">
    <property type="entry name" value="FBPASE"/>
    <property type="match status" value="1"/>
</dbReference>
<accession>A0A183JX71</accession>
<dbReference type="InterPro" id="IPR000146">
    <property type="entry name" value="FBPase_class-1"/>
</dbReference>
<evidence type="ECO:0000256" key="11">
    <source>
        <dbReference type="ARBA" id="ARBA00032973"/>
    </source>
</evidence>
<dbReference type="Proteomes" id="UP000279833">
    <property type="component" value="Unassembled WGS sequence"/>
</dbReference>
<name>A0A183JX71_9TREM</name>
<keyword evidence="9" id="KW-0460">Magnesium</keyword>
<dbReference type="SUPFAM" id="SSF56655">
    <property type="entry name" value="Carbohydrate phosphatase"/>
    <property type="match status" value="2"/>
</dbReference>
<dbReference type="InterPro" id="IPR028343">
    <property type="entry name" value="FBPtase"/>
</dbReference>
<evidence type="ECO:0000256" key="8">
    <source>
        <dbReference type="ARBA" id="ARBA00022801"/>
    </source>
</evidence>
<evidence type="ECO:0000256" key="5">
    <source>
        <dbReference type="ARBA" id="ARBA00011881"/>
    </source>
</evidence>
<keyword evidence="14" id="KW-1185">Reference proteome</keyword>
<dbReference type="GO" id="GO:0006000">
    <property type="term" value="P:fructose metabolic process"/>
    <property type="evidence" value="ECO:0007669"/>
    <property type="project" value="TreeGrafter"/>
</dbReference>
<sequence length="181" mass="20012">MNGLQTAIKAVSIAVRKAGMINLYGLTGSSNVQGEDVKKLDVLSNDLFINMLKSSYSTCLLISEENDEAIEVEFDKRSGKPYSARYCGSMVADVHRTLIYGGIFLYPSTKQSPKGKLRLLYECNPMAFIIEQAGGLATNGKIPILDIQPNHIHDRAPIFLGSQEDVKELMCIIEKFSNHKP</sequence>
<reference evidence="13 14" key="2">
    <citation type="submission" date="2018-11" db="EMBL/GenBank/DDBJ databases">
        <authorList>
            <consortium name="Pathogen Informatics"/>
        </authorList>
    </citation>
    <scope>NUCLEOTIDE SEQUENCE [LARGE SCALE GENOMIC DNA]</scope>
    <source>
        <strain evidence="13">Dakar</strain>
        <strain evidence="14">Dakar, Senegal</strain>
    </source>
</reference>
<protein>
    <recommendedName>
        <fullName evidence="6">fructose-bisphosphatase</fullName>
        <ecNumber evidence="6">3.1.3.11</ecNumber>
    </recommendedName>
    <alternativeName>
        <fullName evidence="11">D-fructose-1,6-bisphosphate 1-phosphohydrolase</fullName>
    </alternativeName>
</protein>
<dbReference type="InterPro" id="IPR044015">
    <property type="entry name" value="FBPase_C_dom"/>
</dbReference>
<comment type="cofactor">
    <cofactor evidence="2">
        <name>Mg(2+)</name>
        <dbReference type="ChEBI" id="CHEBI:18420"/>
    </cofactor>
</comment>
<dbReference type="EC" id="3.1.3.11" evidence="6"/>
<evidence type="ECO:0000256" key="7">
    <source>
        <dbReference type="ARBA" id="ARBA00022723"/>
    </source>
</evidence>
<dbReference type="STRING" id="6186.A0A183JX71"/>
<reference evidence="15" key="1">
    <citation type="submission" date="2016-06" db="UniProtKB">
        <authorList>
            <consortium name="WormBaseParasite"/>
        </authorList>
    </citation>
    <scope>IDENTIFICATION</scope>
</reference>
<dbReference type="GO" id="GO:0006094">
    <property type="term" value="P:gluconeogenesis"/>
    <property type="evidence" value="ECO:0007669"/>
    <property type="project" value="UniProtKB-UniPathway"/>
</dbReference>
<organism evidence="15">
    <name type="scientific">Schistosoma curassoni</name>
    <dbReference type="NCBI Taxonomy" id="6186"/>
    <lineage>
        <taxon>Eukaryota</taxon>
        <taxon>Metazoa</taxon>
        <taxon>Spiralia</taxon>
        <taxon>Lophotrochozoa</taxon>
        <taxon>Platyhelminthes</taxon>
        <taxon>Trematoda</taxon>
        <taxon>Digenea</taxon>
        <taxon>Strigeidida</taxon>
        <taxon>Schistosomatoidea</taxon>
        <taxon>Schistosomatidae</taxon>
        <taxon>Schistosoma</taxon>
    </lineage>
</organism>
<comment type="catalytic activity">
    <reaction evidence="1">
        <text>beta-D-fructose 1,6-bisphosphate + H2O = beta-D-fructose 6-phosphate + phosphate</text>
        <dbReference type="Rhea" id="RHEA:11064"/>
        <dbReference type="ChEBI" id="CHEBI:15377"/>
        <dbReference type="ChEBI" id="CHEBI:32966"/>
        <dbReference type="ChEBI" id="CHEBI:43474"/>
        <dbReference type="ChEBI" id="CHEBI:57634"/>
        <dbReference type="EC" id="3.1.3.11"/>
    </reaction>
</comment>
<gene>
    <name evidence="13" type="ORF">SCUD_LOCUS7316</name>
</gene>
<evidence type="ECO:0000256" key="10">
    <source>
        <dbReference type="ARBA" id="ARBA00023277"/>
    </source>
</evidence>
<dbReference type="EMBL" id="UZAK01032307">
    <property type="protein sequence ID" value="VDP25768.1"/>
    <property type="molecule type" value="Genomic_DNA"/>
</dbReference>
<dbReference type="GO" id="GO:0005829">
    <property type="term" value="C:cytosol"/>
    <property type="evidence" value="ECO:0007669"/>
    <property type="project" value="TreeGrafter"/>
</dbReference>
<proteinExistence type="inferred from homology"/>
<dbReference type="FunFam" id="3.40.190.80:FF:000001">
    <property type="entry name" value="Fructose-1,6-bisphosphatase class 1"/>
    <property type="match status" value="1"/>
</dbReference>
<comment type="similarity">
    <text evidence="4">Belongs to the FBPase class 1 family.</text>
</comment>
<dbReference type="GO" id="GO:0042132">
    <property type="term" value="F:fructose 1,6-bisphosphate 1-phosphatase activity"/>
    <property type="evidence" value="ECO:0007669"/>
    <property type="project" value="UniProtKB-EC"/>
</dbReference>
<dbReference type="GO" id="GO:0030388">
    <property type="term" value="P:fructose 1,6-bisphosphate metabolic process"/>
    <property type="evidence" value="ECO:0007669"/>
    <property type="project" value="TreeGrafter"/>
</dbReference>
<feature type="domain" description="Fructose-1-6-bisphosphatase class 1 C-terminal" evidence="12">
    <location>
        <begin position="69"/>
        <end position="170"/>
    </location>
</feature>
<evidence type="ECO:0000256" key="9">
    <source>
        <dbReference type="ARBA" id="ARBA00022842"/>
    </source>
</evidence>
<keyword evidence="7" id="KW-0479">Metal-binding</keyword>
<dbReference type="PANTHER" id="PTHR11556">
    <property type="entry name" value="FRUCTOSE-1,6-BISPHOSPHATASE-RELATED"/>
    <property type="match status" value="1"/>
</dbReference>
<evidence type="ECO:0000313" key="14">
    <source>
        <dbReference type="Proteomes" id="UP000279833"/>
    </source>
</evidence>
<keyword evidence="8" id="KW-0378">Hydrolase</keyword>
<evidence type="ECO:0000259" key="12">
    <source>
        <dbReference type="Pfam" id="PF18913"/>
    </source>
</evidence>
<evidence type="ECO:0000256" key="1">
    <source>
        <dbReference type="ARBA" id="ARBA00001273"/>
    </source>
</evidence>
<keyword evidence="10" id="KW-0119">Carbohydrate metabolism</keyword>
<evidence type="ECO:0000256" key="2">
    <source>
        <dbReference type="ARBA" id="ARBA00001946"/>
    </source>
</evidence>